<evidence type="ECO:0000256" key="1">
    <source>
        <dbReference type="SAM" id="SignalP"/>
    </source>
</evidence>
<sequence length="152" mass="15895">MIRSVAVIGIAALSMGAAPAPQAAPAGDAAAAALGNCMVLKTTGEDRLVVARWMVTAMASGPQLADAVSVNAGKKPTYDKDMATLFTRLLVRDCADQSRPVFKTGGDRGFKIAGEALGKVAMEELLRDPKALGALTDYAKYLKQDDFKPVLP</sequence>
<organism evidence="2 3">
    <name type="scientific">Sphingomonas donggukensis</name>
    <dbReference type="NCBI Taxonomy" id="2949093"/>
    <lineage>
        <taxon>Bacteria</taxon>
        <taxon>Pseudomonadati</taxon>
        <taxon>Pseudomonadota</taxon>
        <taxon>Alphaproteobacteria</taxon>
        <taxon>Sphingomonadales</taxon>
        <taxon>Sphingomonadaceae</taxon>
        <taxon>Sphingomonas</taxon>
    </lineage>
</organism>
<name>A0ABY4TZQ6_9SPHN</name>
<dbReference type="EMBL" id="CP098401">
    <property type="protein sequence ID" value="URW75808.1"/>
    <property type="molecule type" value="Genomic_DNA"/>
</dbReference>
<protein>
    <submittedName>
        <fullName evidence="2">Uncharacterized protein</fullName>
    </submittedName>
</protein>
<accession>A0ABY4TZQ6</accession>
<dbReference type="RefSeq" id="WP_250752381.1">
    <property type="nucleotide sequence ID" value="NZ_CP098401.1"/>
</dbReference>
<keyword evidence="1" id="KW-0732">Signal</keyword>
<feature type="chain" id="PRO_5046446882" evidence="1">
    <location>
        <begin position="24"/>
        <end position="152"/>
    </location>
</feature>
<evidence type="ECO:0000313" key="3">
    <source>
        <dbReference type="Proteomes" id="UP001055580"/>
    </source>
</evidence>
<proteinExistence type="predicted"/>
<evidence type="ECO:0000313" key="2">
    <source>
        <dbReference type="EMBL" id="URW75808.1"/>
    </source>
</evidence>
<gene>
    <name evidence="2" type="ORF">M9980_00800</name>
</gene>
<reference evidence="2" key="1">
    <citation type="submission" date="2022-05" db="EMBL/GenBank/DDBJ databases">
        <title>Sphingomonas sp. strain RMG20 Genome sequencing and assembly.</title>
        <authorList>
            <person name="Kim I."/>
        </authorList>
    </citation>
    <scope>NUCLEOTIDE SEQUENCE</scope>
    <source>
        <strain evidence="2">RMG20</strain>
    </source>
</reference>
<keyword evidence="3" id="KW-1185">Reference proteome</keyword>
<dbReference type="Proteomes" id="UP001055580">
    <property type="component" value="Chromosome"/>
</dbReference>
<feature type="signal peptide" evidence="1">
    <location>
        <begin position="1"/>
        <end position="23"/>
    </location>
</feature>